<feature type="compositionally biased region" description="Low complexity" evidence="1">
    <location>
        <begin position="687"/>
        <end position="711"/>
    </location>
</feature>
<feature type="region of interest" description="Disordered" evidence="1">
    <location>
        <begin position="1185"/>
        <end position="1316"/>
    </location>
</feature>
<feature type="compositionally biased region" description="Low complexity" evidence="1">
    <location>
        <begin position="852"/>
        <end position="872"/>
    </location>
</feature>
<feature type="compositionally biased region" description="Polar residues" evidence="1">
    <location>
        <begin position="350"/>
        <end position="363"/>
    </location>
</feature>
<feature type="compositionally biased region" description="Low complexity" evidence="1">
    <location>
        <begin position="586"/>
        <end position="616"/>
    </location>
</feature>
<feature type="compositionally biased region" description="Low complexity" evidence="1">
    <location>
        <begin position="886"/>
        <end position="910"/>
    </location>
</feature>
<feature type="compositionally biased region" description="Polar residues" evidence="1">
    <location>
        <begin position="199"/>
        <end position="213"/>
    </location>
</feature>
<feature type="compositionally biased region" description="Polar residues" evidence="1">
    <location>
        <begin position="627"/>
        <end position="643"/>
    </location>
</feature>
<feature type="region of interest" description="Disordered" evidence="1">
    <location>
        <begin position="29"/>
        <end position="426"/>
    </location>
</feature>
<feature type="compositionally biased region" description="Polar residues" evidence="1">
    <location>
        <begin position="1035"/>
        <end position="1049"/>
    </location>
</feature>
<protein>
    <recommendedName>
        <fullName evidence="4">Tudor domain-containing protein</fullName>
    </recommendedName>
</protein>
<dbReference type="SUPFAM" id="SSF63748">
    <property type="entry name" value="Tudor/PWWP/MBT"/>
    <property type="match status" value="1"/>
</dbReference>
<reference evidence="2" key="2">
    <citation type="submission" date="2020-05" db="UniProtKB">
        <authorList>
            <consortium name="EnsemblMetazoa"/>
        </authorList>
    </citation>
    <scope>IDENTIFICATION</scope>
    <source>
        <strain evidence="2">maculatus3</strain>
    </source>
</reference>
<feature type="compositionally biased region" description="Polar residues" evidence="1">
    <location>
        <begin position="575"/>
        <end position="584"/>
    </location>
</feature>
<feature type="compositionally biased region" description="Low complexity" evidence="1">
    <location>
        <begin position="410"/>
        <end position="426"/>
    </location>
</feature>
<feature type="compositionally biased region" description="Polar residues" evidence="1">
    <location>
        <begin position="251"/>
        <end position="267"/>
    </location>
</feature>
<feature type="compositionally biased region" description="Polar residues" evidence="1">
    <location>
        <begin position="674"/>
        <end position="686"/>
    </location>
</feature>
<accession>A0A182S5K2</accession>
<dbReference type="VEuPathDB" id="VectorBase:AMAM000084"/>
<feature type="compositionally biased region" description="Basic and acidic residues" evidence="1">
    <location>
        <begin position="175"/>
        <end position="187"/>
    </location>
</feature>
<feature type="compositionally biased region" description="Basic and acidic residues" evidence="1">
    <location>
        <begin position="232"/>
        <end position="241"/>
    </location>
</feature>
<dbReference type="Proteomes" id="UP000075901">
    <property type="component" value="Unassembled WGS sequence"/>
</dbReference>
<feature type="region of interest" description="Disordered" evidence="1">
    <location>
        <begin position="846"/>
        <end position="913"/>
    </location>
</feature>
<sequence>MDLGGTAKAATVASPESTVVVAEKACPATDVAEKSAASGKNGSVPDSSADSMKDSASVVAADSPAKPKDACKETISSPSPKKASDDVAKAGESNSIAEAAKSPSKHPAVTTSTTSEKSQPESEPRRTDTPSNDKPAPQHQDQIDEDDELLKRMEAIEKGEDLPEDANHQNGTLEKTPEKKDCSEKAMDVGAVDADKAMTMSSDASVGKSSESDAVSPASKRKHPFTAEEVEPQVKKVHIADVTDGPAELKATTSTERQHSPAKQPTTSDAASAEPPGPSEPDAQQKEAKPPSVEQMEVDGSPEPEASSPKDVELLPDTEPNTGPDAMDEKSEEISSSVAEQPMRLEGESAESSNKTDNSNVSSSDDKREGTKRSENPKPPDSEVSASVLPTPSGDEAMDVDEDENDIAESSSTGPSPAVSVPVPVVEPPCVKKVAYLCGEEDSKETDEKDAVASTAKPTASSAATSSMPPKAKEAANEQKMEVDSAPKASSSSVTVAKPVAAEPEDVVDSSNVVTTAPKIVVESVEKPSESVKAPAEEDSIVESSQPSSSSDTKKKQSIEPQRDTVHRTALLVKATSTPNQIATELTPSSSNPSTPKSLNPVTTSAVSSSNVYSSTPIHPSFGKVVSSGNVSKITNPPSSIESSRIEADDTTATALTTTTSSINETEAEEKSADGQTTSSAAKSLPSTTDTASSQTTTASAASSDSSIKSASPKKELRHEDSSSSSKGSLKLSGDISEVDSCTASGMNTAEEINLYVNNARKLNGISSTSEGSDLDAKDDVTKSLVSIKREDDGKPSISSIRLDLSRAISPTTSAEQQYEVSVWYEGKELQFMSVERIHGGCAKAPADPSVTATHDASSIDSSSKQSSTATTNGSVSSIGPFALPATQANTANATQSSESSTSSSSSSSSGVTVTGVKSAHSVTVPQMKQTVIGPKALCDLVIEEFKKLRRTFAPDDTTPEDDDGSSVHLLKSPKTPYAGRGRKESAKKSGPRGQKRSKAADSEEEDDDGGNDARTPRSSGGSAAKQATKRSKVVPTNESPVASSSTTPKLKAAQAVEPKQFDICCLARWTDRKYYAGRVTNYREDNKYVVVFEDGCSKTLSRDIIVFGEDGVLPIQHHSIHALTGGDTYEPAIVEEIKRNEANEVVYGVRTASSTLEVTATDIYLTDEQAKWIHNACKDKPDPIQKLLQSGTGSAGTVGGAGDAAGGNVGSGPEGTSAKAASDSVTDAGDKGARSTRSKRGSAGALDKSLGSATSEAGYSGGVGKKGRRGRSYIDILPSPLSTTTTKYSELKRQFSTTNDHDDDDDDEGQRIFRF</sequence>
<feature type="compositionally biased region" description="Low complexity" evidence="1">
    <location>
        <begin position="453"/>
        <end position="470"/>
    </location>
</feature>
<dbReference type="EnsemblMetazoa" id="AMAM000084-RA">
    <property type="protein sequence ID" value="AMAM000084-PA"/>
    <property type="gene ID" value="AMAM000084"/>
</dbReference>
<feature type="region of interest" description="Disordered" evidence="1">
    <location>
        <begin position="954"/>
        <end position="1054"/>
    </location>
</feature>
<feature type="compositionally biased region" description="Basic and acidic residues" evidence="1">
    <location>
        <begin position="149"/>
        <end position="167"/>
    </location>
</feature>
<feature type="compositionally biased region" description="Low complexity" evidence="1">
    <location>
        <begin position="651"/>
        <end position="665"/>
    </location>
</feature>
<organism evidence="2 3">
    <name type="scientific">Anopheles maculatus</name>
    <dbReference type="NCBI Taxonomy" id="74869"/>
    <lineage>
        <taxon>Eukaryota</taxon>
        <taxon>Metazoa</taxon>
        <taxon>Ecdysozoa</taxon>
        <taxon>Arthropoda</taxon>
        <taxon>Hexapoda</taxon>
        <taxon>Insecta</taxon>
        <taxon>Pterygota</taxon>
        <taxon>Neoptera</taxon>
        <taxon>Endopterygota</taxon>
        <taxon>Diptera</taxon>
        <taxon>Nematocera</taxon>
        <taxon>Culicoidea</taxon>
        <taxon>Culicidae</taxon>
        <taxon>Anophelinae</taxon>
        <taxon>Anopheles</taxon>
        <taxon>Anopheles maculatus group</taxon>
    </lineage>
</organism>
<feature type="compositionally biased region" description="Basic and acidic residues" evidence="1">
    <location>
        <begin position="552"/>
        <end position="567"/>
    </location>
</feature>
<feature type="compositionally biased region" description="Basic and acidic residues" evidence="1">
    <location>
        <begin position="118"/>
        <end position="128"/>
    </location>
</feature>
<feature type="compositionally biased region" description="Gly residues" evidence="1">
    <location>
        <begin position="1194"/>
        <end position="1214"/>
    </location>
</feature>
<name>A0A182S5K2_9DIPT</name>
<feature type="compositionally biased region" description="Low complexity" evidence="1">
    <location>
        <begin position="542"/>
        <end position="551"/>
    </location>
</feature>
<feature type="compositionally biased region" description="Basic and acidic residues" evidence="1">
    <location>
        <begin position="471"/>
        <end position="485"/>
    </location>
</feature>
<feature type="compositionally biased region" description="Polar residues" evidence="1">
    <location>
        <begin position="1281"/>
        <end position="1299"/>
    </location>
</feature>
<keyword evidence="3" id="KW-1185">Reference proteome</keyword>
<reference evidence="3" key="1">
    <citation type="submission" date="2013-09" db="EMBL/GenBank/DDBJ databases">
        <title>The Genome Sequence of Anopheles maculatus species B.</title>
        <authorList>
            <consortium name="The Broad Institute Genomics Platform"/>
            <person name="Neafsey D.E."/>
            <person name="Besansky N."/>
            <person name="Howell P."/>
            <person name="Walton C."/>
            <person name="Young S.K."/>
            <person name="Zeng Q."/>
            <person name="Gargeya S."/>
            <person name="Fitzgerald M."/>
            <person name="Haas B."/>
            <person name="Abouelleil A."/>
            <person name="Allen A.W."/>
            <person name="Alvarado L."/>
            <person name="Arachchi H.M."/>
            <person name="Berlin A.M."/>
            <person name="Chapman S.B."/>
            <person name="Gainer-Dewar J."/>
            <person name="Goldberg J."/>
            <person name="Griggs A."/>
            <person name="Gujja S."/>
            <person name="Hansen M."/>
            <person name="Howarth C."/>
            <person name="Imamovic A."/>
            <person name="Ireland A."/>
            <person name="Larimer J."/>
            <person name="McCowan C."/>
            <person name="Murphy C."/>
            <person name="Pearson M."/>
            <person name="Poon T.W."/>
            <person name="Priest M."/>
            <person name="Roberts A."/>
            <person name="Saif S."/>
            <person name="Shea T."/>
            <person name="Sisk P."/>
            <person name="Sykes S."/>
            <person name="Wortman J."/>
            <person name="Nusbaum C."/>
            <person name="Birren B."/>
        </authorList>
    </citation>
    <scope>NUCLEOTIDE SEQUENCE [LARGE SCALE GENOMIC DNA]</scope>
    <source>
        <strain evidence="3">maculatus3</strain>
    </source>
</reference>
<feature type="compositionally biased region" description="Basic and acidic residues" evidence="1">
    <location>
        <begin position="713"/>
        <end position="722"/>
    </location>
</feature>
<dbReference type="CDD" id="cd04508">
    <property type="entry name" value="Tudor_SF"/>
    <property type="match status" value="1"/>
</dbReference>
<evidence type="ECO:0008006" key="4">
    <source>
        <dbReference type="Google" id="ProtNLM"/>
    </source>
</evidence>
<feature type="region of interest" description="Disordered" evidence="1">
    <location>
        <begin position="440"/>
        <end position="736"/>
    </location>
</feature>
<feature type="compositionally biased region" description="Basic and acidic residues" evidence="1">
    <location>
        <begin position="364"/>
        <end position="381"/>
    </location>
</feature>
<feature type="compositionally biased region" description="Low complexity" evidence="1">
    <location>
        <begin position="45"/>
        <end position="64"/>
    </location>
</feature>
<feature type="compositionally biased region" description="Low complexity" evidence="1">
    <location>
        <begin position="723"/>
        <end position="734"/>
    </location>
</feature>
<evidence type="ECO:0000256" key="1">
    <source>
        <dbReference type="SAM" id="MobiDB-lite"/>
    </source>
</evidence>
<proteinExistence type="predicted"/>
<evidence type="ECO:0000313" key="2">
    <source>
        <dbReference type="EnsemblMetazoa" id="AMAM000084-PA"/>
    </source>
</evidence>
<evidence type="ECO:0000313" key="3">
    <source>
        <dbReference type="Proteomes" id="UP000075901"/>
    </source>
</evidence>
<feature type="compositionally biased region" description="Acidic residues" evidence="1">
    <location>
        <begin position="396"/>
        <end position="407"/>
    </location>
</feature>
<dbReference type="Gene3D" id="2.30.30.140">
    <property type="match status" value="1"/>
</dbReference>